<feature type="transmembrane region" description="Helical" evidence="9">
    <location>
        <begin position="238"/>
        <end position="258"/>
    </location>
</feature>
<dbReference type="Gene3D" id="1.20.5.1930">
    <property type="match status" value="1"/>
</dbReference>
<dbReference type="InterPro" id="IPR003594">
    <property type="entry name" value="HATPase_dom"/>
</dbReference>
<dbReference type="CDD" id="cd16917">
    <property type="entry name" value="HATPase_UhpB-NarQ-NarX-like"/>
    <property type="match status" value="1"/>
</dbReference>
<dbReference type="InterPro" id="IPR050482">
    <property type="entry name" value="Sensor_HK_TwoCompSys"/>
</dbReference>
<feature type="transmembrane region" description="Helical" evidence="9">
    <location>
        <begin position="158"/>
        <end position="177"/>
    </location>
</feature>
<keyword evidence="9" id="KW-1133">Transmembrane helix</keyword>
<dbReference type="GO" id="GO:0016301">
    <property type="term" value="F:kinase activity"/>
    <property type="evidence" value="ECO:0007669"/>
    <property type="project" value="UniProtKB-KW"/>
</dbReference>
<dbReference type="Pfam" id="PF02518">
    <property type="entry name" value="HATPase_c"/>
    <property type="match status" value="1"/>
</dbReference>
<dbReference type="EC" id="2.7.13.3" evidence="2"/>
<evidence type="ECO:0000256" key="7">
    <source>
        <dbReference type="ARBA" id="ARBA00022840"/>
    </source>
</evidence>
<protein>
    <recommendedName>
        <fullName evidence="2">histidine kinase</fullName>
        <ecNumber evidence="2">2.7.13.3</ecNumber>
    </recommendedName>
</protein>
<accession>A0ABY4YHP0</accession>
<keyword evidence="9" id="KW-0812">Transmembrane</keyword>
<sequence length="501" mass="52765">MSEVQTLAVTRPILAQGPRTERVLRGIALTGLVLAVLTAVASLVVMVVLPAERAEQLNSTVAASLLTVGMVGLAVAGTVLARQQPRSLIAWLMLGTALAWLLGTMALAGAWWLLDGDSALAPFAGWLTNWIWVPAQALSMVVLLRLPTGRLPSPRWRAAERAVLVWAGLAVLTTALLPGPLGADILAPLTNPIGVSALSGFSEGLLTALFIVLPVLILVSTAAPILRWRRAGTRERAALRWIAVAAVTVAVAAPLAAVSEAGEILQGVAGLLLPIGIGLAVLREELWDLDLRRRYDRLRLTRDQERERLRRELHDSLGPVLGSISMRAEAARNLLTSGDAARVDSLLGSIGDATEGALTEVRRLIDGLGPGAMHDHDLVPALRVQLEAHADSFPVTLHAHPDPLPPLDEKVAATAYLVISEAVRNAARHSGGTGSTVSLRMRGDRLRAEVWDDGRGVGDSAAGVGRSGMTSRIAEEGGRLSIATGQAGGTVVTFELPGALR</sequence>
<keyword evidence="8" id="KW-0902">Two-component regulatory system</keyword>
<feature type="domain" description="Histidine kinase/HSP90-like ATPase" evidence="10">
    <location>
        <begin position="410"/>
        <end position="500"/>
    </location>
</feature>
<evidence type="ECO:0000256" key="5">
    <source>
        <dbReference type="ARBA" id="ARBA00022741"/>
    </source>
</evidence>
<keyword evidence="6 11" id="KW-0418">Kinase</keyword>
<feature type="transmembrane region" description="Helical" evidence="9">
    <location>
        <begin position="88"/>
        <end position="114"/>
    </location>
</feature>
<feature type="transmembrane region" description="Helical" evidence="9">
    <location>
        <begin position="205"/>
        <end position="226"/>
    </location>
</feature>
<keyword evidence="9" id="KW-0472">Membrane</keyword>
<reference evidence="11" key="1">
    <citation type="submission" date="2022-06" db="EMBL/GenBank/DDBJ databases">
        <title>Ornithinimicrobium JY.X270.</title>
        <authorList>
            <person name="Huang Y."/>
        </authorList>
    </citation>
    <scope>NUCLEOTIDE SEQUENCE</scope>
    <source>
        <strain evidence="11">JY.X270</strain>
    </source>
</reference>
<dbReference type="RefSeq" id="WP_252620396.1">
    <property type="nucleotide sequence ID" value="NZ_CP099490.1"/>
</dbReference>
<dbReference type="SUPFAM" id="SSF55874">
    <property type="entry name" value="ATPase domain of HSP90 chaperone/DNA topoisomerase II/histidine kinase"/>
    <property type="match status" value="1"/>
</dbReference>
<evidence type="ECO:0000313" key="11">
    <source>
        <dbReference type="EMBL" id="USQ75873.1"/>
    </source>
</evidence>
<evidence type="ECO:0000256" key="2">
    <source>
        <dbReference type="ARBA" id="ARBA00012438"/>
    </source>
</evidence>
<evidence type="ECO:0000256" key="6">
    <source>
        <dbReference type="ARBA" id="ARBA00022777"/>
    </source>
</evidence>
<keyword evidence="12" id="KW-1185">Reference proteome</keyword>
<evidence type="ECO:0000256" key="8">
    <source>
        <dbReference type="ARBA" id="ARBA00023012"/>
    </source>
</evidence>
<dbReference type="Gene3D" id="3.30.565.10">
    <property type="entry name" value="Histidine kinase-like ATPase, C-terminal domain"/>
    <property type="match status" value="1"/>
</dbReference>
<evidence type="ECO:0000256" key="4">
    <source>
        <dbReference type="ARBA" id="ARBA00022679"/>
    </source>
</evidence>
<evidence type="ECO:0000256" key="1">
    <source>
        <dbReference type="ARBA" id="ARBA00000085"/>
    </source>
</evidence>
<evidence type="ECO:0000259" key="10">
    <source>
        <dbReference type="SMART" id="SM00387"/>
    </source>
</evidence>
<dbReference type="InterPro" id="IPR011712">
    <property type="entry name" value="Sig_transdc_His_kin_sub3_dim/P"/>
</dbReference>
<evidence type="ECO:0000256" key="9">
    <source>
        <dbReference type="SAM" id="Phobius"/>
    </source>
</evidence>
<dbReference type="InterPro" id="IPR036890">
    <property type="entry name" value="HATPase_C_sf"/>
</dbReference>
<feature type="transmembrane region" description="Helical" evidence="9">
    <location>
        <begin position="126"/>
        <end position="146"/>
    </location>
</feature>
<dbReference type="Proteomes" id="UP001056535">
    <property type="component" value="Chromosome"/>
</dbReference>
<feature type="transmembrane region" description="Helical" evidence="9">
    <location>
        <begin position="61"/>
        <end position="81"/>
    </location>
</feature>
<evidence type="ECO:0000256" key="3">
    <source>
        <dbReference type="ARBA" id="ARBA00022553"/>
    </source>
</evidence>
<gene>
    <name evidence="11" type="ORF">NF557_14905</name>
</gene>
<keyword evidence="4" id="KW-0808">Transferase</keyword>
<organism evidence="11 12">
    <name type="scientific">Ornithinimicrobium cryptoxanthini</name>
    <dbReference type="NCBI Taxonomy" id="2934161"/>
    <lineage>
        <taxon>Bacteria</taxon>
        <taxon>Bacillati</taxon>
        <taxon>Actinomycetota</taxon>
        <taxon>Actinomycetes</taxon>
        <taxon>Micrococcales</taxon>
        <taxon>Ornithinimicrobiaceae</taxon>
        <taxon>Ornithinimicrobium</taxon>
    </lineage>
</organism>
<evidence type="ECO:0000313" key="12">
    <source>
        <dbReference type="Proteomes" id="UP001056535"/>
    </source>
</evidence>
<feature type="transmembrane region" description="Helical" evidence="9">
    <location>
        <begin position="27"/>
        <end position="49"/>
    </location>
</feature>
<feature type="transmembrane region" description="Helical" evidence="9">
    <location>
        <begin position="264"/>
        <end position="282"/>
    </location>
</feature>
<dbReference type="SMART" id="SM00387">
    <property type="entry name" value="HATPase_c"/>
    <property type="match status" value="1"/>
</dbReference>
<keyword evidence="5" id="KW-0547">Nucleotide-binding</keyword>
<name>A0ABY4YHP0_9MICO</name>
<comment type="catalytic activity">
    <reaction evidence="1">
        <text>ATP + protein L-histidine = ADP + protein N-phospho-L-histidine.</text>
        <dbReference type="EC" id="2.7.13.3"/>
    </reaction>
</comment>
<dbReference type="EMBL" id="CP099490">
    <property type="protein sequence ID" value="USQ75873.1"/>
    <property type="molecule type" value="Genomic_DNA"/>
</dbReference>
<dbReference type="Pfam" id="PF07730">
    <property type="entry name" value="HisKA_3"/>
    <property type="match status" value="1"/>
</dbReference>
<keyword evidence="3" id="KW-0597">Phosphoprotein</keyword>
<keyword evidence="7" id="KW-0067">ATP-binding</keyword>
<proteinExistence type="predicted"/>
<dbReference type="PANTHER" id="PTHR24421">
    <property type="entry name" value="NITRATE/NITRITE SENSOR PROTEIN NARX-RELATED"/>
    <property type="match status" value="1"/>
</dbReference>
<dbReference type="PANTHER" id="PTHR24421:SF10">
    <property type="entry name" value="NITRATE_NITRITE SENSOR PROTEIN NARQ"/>
    <property type="match status" value="1"/>
</dbReference>